<dbReference type="STRING" id="451379.A0A0N5AK70"/>
<dbReference type="Pfam" id="PF02383">
    <property type="entry name" value="Syja_N"/>
    <property type="match status" value="1"/>
</dbReference>
<evidence type="ECO:0000313" key="6">
    <source>
        <dbReference type="WBParaSite" id="SMUV_0000488001-mRNA-1"/>
    </source>
</evidence>
<keyword evidence="3" id="KW-0472">Membrane</keyword>
<dbReference type="PANTHER" id="PTHR45738">
    <property type="entry name" value="POLYPHOSPHOINOSITIDE PHOSPHATASE"/>
    <property type="match status" value="1"/>
</dbReference>
<feature type="domain" description="SAC" evidence="4">
    <location>
        <begin position="147"/>
        <end position="510"/>
    </location>
</feature>
<keyword evidence="5" id="KW-1185">Reference proteome</keyword>
<protein>
    <submittedName>
        <fullName evidence="6">SAC domain-containing protein</fullName>
    </submittedName>
</protein>
<evidence type="ECO:0000313" key="5">
    <source>
        <dbReference type="Proteomes" id="UP000046393"/>
    </source>
</evidence>
<dbReference type="WBParaSite" id="SMUV_0000488001-mRNA-1">
    <property type="protein sequence ID" value="SMUV_0000488001-mRNA-1"/>
    <property type="gene ID" value="SMUV_0000488001"/>
</dbReference>
<evidence type="ECO:0000259" key="4">
    <source>
        <dbReference type="PROSITE" id="PS50275"/>
    </source>
</evidence>
<dbReference type="AlphaFoldDB" id="A0A0N5AK70"/>
<evidence type="ECO:0000256" key="1">
    <source>
        <dbReference type="ARBA" id="ARBA00004308"/>
    </source>
</evidence>
<dbReference type="InterPro" id="IPR002013">
    <property type="entry name" value="SAC_dom"/>
</dbReference>
<keyword evidence="2" id="KW-0378">Hydrolase</keyword>
<dbReference type="GO" id="GO:0046856">
    <property type="term" value="P:phosphatidylinositol dephosphorylation"/>
    <property type="evidence" value="ECO:0007669"/>
    <property type="project" value="InterPro"/>
</dbReference>
<dbReference type="PANTHER" id="PTHR45738:SF5">
    <property type="entry name" value="POLYPHOSPHOINOSITIDE PHOSPHATASE"/>
    <property type="match status" value="1"/>
</dbReference>
<dbReference type="GO" id="GO:0012505">
    <property type="term" value="C:endomembrane system"/>
    <property type="evidence" value="ECO:0007669"/>
    <property type="project" value="UniProtKB-SubCell"/>
</dbReference>
<name>A0A0N5AK70_9BILA</name>
<evidence type="ECO:0000256" key="3">
    <source>
        <dbReference type="ARBA" id="ARBA00023136"/>
    </source>
</evidence>
<reference evidence="6" key="1">
    <citation type="submission" date="2017-02" db="UniProtKB">
        <authorList>
            <consortium name="WormBaseParasite"/>
        </authorList>
    </citation>
    <scope>IDENTIFICATION</scope>
</reference>
<dbReference type="PROSITE" id="PS50275">
    <property type="entry name" value="SAC"/>
    <property type="match status" value="1"/>
</dbReference>
<evidence type="ECO:0000256" key="2">
    <source>
        <dbReference type="ARBA" id="ARBA00022801"/>
    </source>
</evidence>
<organism evidence="5 6">
    <name type="scientific">Syphacia muris</name>
    <dbReference type="NCBI Taxonomy" id="451379"/>
    <lineage>
        <taxon>Eukaryota</taxon>
        <taxon>Metazoa</taxon>
        <taxon>Ecdysozoa</taxon>
        <taxon>Nematoda</taxon>
        <taxon>Chromadorea</taxon>
        <taxon>Rhabditida</taxon>
        <taxon>Spirurina</taxon>
        <taxon>Oxyuridomorpha</taxon>
        <taxon>Oxyuroidea</taxon>
        <taxon>Oxyuridae</taxon>
        <taxon>Syphacia</taxon>
    </lineage>
</organism>
<sequence>MYLRYLSLYETATHFYIVGCDGSKSRYHLLKIDRTEPNSLRIGESDNEYSKADIQELLATITEGSSSHDRTKGLTERCSCAFGLLGAVRFTEGYYIMLITKARIVASFGYHHVYKIEEVSMLYVPTNSLPQSSDEQRYVKIFQLRIIYSLDLTTNFYFSYKYKLSQTLQENCCSSINNASHLSGKKFVWNRFLLESLRSSHVSEKWLVEIVHGYVGQQIIELPCSRVSLTVIGRRSSVYAGTRYLKRGANRQGDVANDVETEQILWDISSSPDFRYGKFSAFVQRRGSVPLLWSQDPSTRGVVGKPLISIDINEPNAQTAAGHFRELRRKYESPIIVMNLVKRREKRPHEAILHDQFLKAVKYLNQFLPKSERILYLSFDVARCNKTGNVMSKLEEIGIKAVLRHGWFQTFPALYCHTVRTSKLLADYVPFKCQNGRYLLQKGVSRTNCVDCLDRTNVVQFGIGKVALGMQLYSMGFCGEPVLSLSSEVCRIFEDLMDEHGDTLALQYAGSQLVHSIKTYKKTAAFQERSRDVIQTLSRYYSNTFGDYDKSDAINLFLGIYRPGTKSLPQLWELGTDYYLHFPNTMSSHADYCAWFCEPNDSESLKEASENSFIIDRSLNLYDEEFSDYYCLWEVTNFDDLIREQKDLQKSVTVDGVQQTVAQNYSFAKLWKSVSAIFGNRFSCIFY</sequence>
<accession>A0A0N5AK70</accession>
<proteinExistence type="predicted"/>
<dbReference type="Proteomes" id="UP000046393">
    <property type="component" value="Unplaced"/>
</dbReference>
<dbReference type="GO" id="GO:0043813">
    <property type="term" value="F:phosphatidylinositol-3,5-bisphosphate 5-phosphatase activity"/>
    <property type="evidence" value="ECO:0007669"/>
    <property type="project" value="InterPro"/>
</dbReference>
<dbReference type="InterPro" id="IPR043573">
    <property type="entry name" value="Fig4-like"/>
</dbReference>
<comment type="subcellular location">
    <subcellularLocation>
        <location evidence="1">Endomembrane system</location>
    </subcellularLocation>
</comment>